<evidence type="ECO:0000256" key="1">
    <source>
        <dbReference type="ARBA" id="ARBA00004651"/>
    </source>
</evidence>
<dbReference type="PROSITE" id="PS50929">
    <property type="entry name" value="ABC_TM1F"/>
    <property type="match status" value="1"/>
</dbReference>
<dbReference type="InterPro" id="IPR039421">
    <property type="entry name" value="Type_1_exporter"/>
</dbReference>
<keyword evidence="5" id="KW-1133">Transmembrane helix</keyword>
<keyword evidence="3" id="KW-0547">Nucleotide-binding</keyword>
<dbReference type="AlphaFoldDB" id="A0A850C990"/>
<dbReference type="GO" id="GO:0016887">
    <property type="term" value="F:ATP hydrolysis activity"/>
    <property type="evidence" value="ECO:0007669"/>
    <property type="project" value="InterPro"/>
</dbReference>
<reference evidence="9 10" key="1">
    <citation type="submission" date="2020-05" db="EMBL/GenBank/DDBJ databases">
        <title>DNA-SIP metagenomic assembled genomes.</title>
        <authorList>
            <person name="Yu J."/>
        </authorList>
    </citation>
    <scope>NUCLEOTIDE SEQUENCE [LARGE SCALE GENOMIC DNA]</scope>
    <source>
        <strain evidence="9">Bin5.27</strain>
    </source>
</reference>
<evidence type="ECO:0000256" key="4">
    <source>
        <dbReference type="ARBA" id="ARBA00022840"/>
    </source>
</evidence>
<protein>
    <submittedName>
        <fullName evidence="9">ABC transporter ATP-binding protein</fullName>
    </submittedName>
</protein>
<dbReference type="InterPro" id="IPR027417">
    <property type="entry name" value="P-loop_NTPase"/>
</dbReference>
<dbReference type="GO" id="GO:0140359">
    <property type="term" value="F:ABC-type transporter activity"/>
    <property type="evidence" value="ECO:0007669"/>
    <property type="project" value="InterPro"/>
</dbReference>
<evidence type="ECO:0000313" key="10">
    <source>
        <dbReference type="Proteomes" id="UP000574690"/>
    </source>
</evidence>
<dbReference type="PROSITE" id="PS50893">
    <property type="entry name" value="ABC_TRANSPORTER_2"/>
    <property type="match status" value="1"/>
</dbReference>
<dbReference type="Gene3D" id="3.40.50.300">
    <property type="entry name" value="P-loop containing nucleotide triphosphate hydrolases"/>
    <property type="match status" value="1"/>
</dbReference>
<gene>
    <name evidence="9" type="ORF">HOQ43_03865</name>
</gene>
<dbReference type="SUPFAM" id="SSF52540">
    <property type="entry name" value="P-loop containing nucleoside triphosphate hydrolases"/>
    <property type="match status" value="1"/>
</dbReference>
<dbReference type="GO" id="GO:0034040">
    <property type="term" value="F:ATPase-coupled lipid transmembrane transporter activity"/>
    <property type="evidence" value="ECO:0007669"/>
    <property type="project" value="TreeGrafter"/>
</dbReference>
<proteinExistence type="predicted"/>
<dbReference type="Pfam" id="PF00005">
    <property type="entry name" value="ABC_tran"/>
    <property type="match status" value="1"/>
</dbReference>
<evidence type="ECO:0000256" key="3">
    <source>
        <dbReference type="ARBA" id="ARBA00022741"/>
    </source>
</evidence>
<sequence>GFFARINLAEFLGMSSILVVGFLLVREGQGTVGAATTAMLFFLRLFGPINELMFVVDELQSALASMRRIVGVIHADEFKAAERAEPVDAAADASGIRFEYVAGHPVVDDVSLRIGAQETVALVGSSGAGKSTLAAIVAGVLDPAGGTVSGTAALVTQEVHVFDGTLRENLDLVRPGASDDELLAALRSVGAESLLSLPDGLDTGIGDRGTELTPAQAQSLALARIVLLDPPLAVLDEATSEAGSADSAALDHASAAALDGRAGLLVAHRLDQAARADRIVVMEKGRIVEEGTHDDLAAADGPYARAWSLWTRGRS</sequence>
<dbReference type="EMBL" id="JABFXE010000167">
    <property type="protein sequence ID" value="NUQ87586.1"/>
    <property type="molecule type" value="Genomic_DNA"/>
</dbReference>
<dbReference type="GO" id="GO:0005524">
    <property type="term" value="F:ATP binding"/>
    <property type="evidence" value="ECO:0007669"/>
    <property type="project" value="UniProtKB-KW"/>
</dbReference>
<keyword evidence="6" id="KW-0472">Membrane</keyword>
<comment type="subcellular location">
    <subcellularLocation>
        <location evidence="1">Cell membrane</location>
        <topology evidence="1">Multi-pass membrane protein</topology>
    </subcellularLocation>
</comment>
<dbReference type="InterPro" id="IPR003593">
    <property type="entry name" value="AAA+_ATPase"/>
</dbReference>
<feature type="domain" description="ABC transmembrane type-1" evidence="8">
    <location>
        <begin position="1"/>
        <end position="61"/>
    </location>
</feature>
<keyword evidence="4 9" id="KW-0067">ATP-binding</keyword>
<keyword evidence="2" id="KW-0812">Transmembrane</keyword>
<dbReference type="PANTHER" id="PTHR24221:SF654">
    <property type="entry name" value="ATP-BINDING CASSETTE SUB-FAMILY B MEMBER 6"/>
    <property type="match status" value="1"/>
</dbReference>
<feature type="non-terminal residue" evidence="9">
    <location>
        <position position="1"/>
    </location>
</feature>
<evidence type="ECO:0000259" key="8">
    <source>
        <dbReference type="PROSITE" id="PS50929"/>
    </source>
</evidence>
<comment type="caution">
    <text evidence="9">The sequence shown here is derived from an EMBL/GenBank/DDBJ whole genome shotgun (WGS) entry which is preliminary data.</text>
</comment>
<dbReference type="Gene3D" id="1.20.1560.10">
    <property type="entry name" value="ABC transporter type 1, transmembrane domain"/>
    <property type="match status" value="1"/>
</dbReference>
<dbReference type="Proteomes" id="UP000574690">
    <property type="component" value="Unassembled WGS sequence"/>
</dbReference>
<organism evidence="9 10">
    <name type="scientific">Glycomyces artemisiae</name>
    <dbReference type="NCBI Taxonomy" id="1076443"/>
    <lineage>
        <taxon>Bacteria</taxon>
        <taxon>Bacillati</taxon>
        <taxon>Actinomycetota</taxon>
        <taxon>Actinomycetes</taxon>
        <taxon>Glycomycetales</taxon>
        <taxon>Glycomycetaceae</taxon>
        <taxon>Glycomyces</taxon>
    </lineage>
</organism>
<evidence type="ECO:0000256" key="6">
    <source>
        <dbReference type="ARBA" id="ARBA00023136"/>
    </source>
</evidence>
<dbReference type="InterPro" id="IPR011527">
    <property type="entry name" value="ABC1_TM_dom"/>
</dbReference>
<dbReference type="GO" id="GO:0005886">
    <property type="term" value="C:plasma membrane"/>
    <property type="evidence" value="ECO:0007669"/>
    <property type="project" value="UniProtKB-SubCell"/>
</dbReference>
<evidence type="ECO:0000259" key="7">
    <source>
        <dbReference type="PROSITE" id="PS50893"/>
    </source>
</evidence>
<dbReference type="InterPro" id="IPR036640">
    <property type="entry name" value="ABC1_TM_sf"/>
</dbReference>
<evidence type="ECO:0000256" key="2">
    <source>
        <dbReference type="ARBA" id="ARBA00022692"/>
    </source>
</evidence>
<dbReference type="PANTHER" id="PTHR24221">
    <property type="entry name" value="ATP-BINDING CASSETTE SUB-FAMILY B"/>
    <property type="match status" value="1"/>
</dbReference>
<feature type="domain" description="ABC transporter" evidence="7">
    <location>
        <begin position="91"/>
        <end position="309"/>
    </location>
</feature>
<name>A0A850C990_9ACTN</name>
<dbReference type="SMART" id="SM00382">
    <property type="entry name" value="AAA"/>
    <property type="match status" value="1"/>
</dbReference>
<accession>A0A850C990</accession>
<evidence type="ECO:0000313" key="9">
    <source>
        <dbReference type="EMBL" id="NUQ87586.1"/>
    </source>
</evidence>
<dbReference type="SUPFAM" id="SSF90123">
    <property type="entry name" value="ABC transporter transmembrane region"/>
    <property type="match status" value="1"/>
</dbReference>
<dbReference type="InterPro" id="IPR003439">
    <property type="entry name" value="ABC_transporter-like_ATP-bd"/>
</dbReference>
<evidence type="ECO:0000256" key="5">
    <source>
        <dbReference type="ARBA" id="ARBA00022989"/>
    </source>
</evidence>